<keyword evidence="2" id="KW-0285">Flavoprotein</keyword>
<dbReference type="Proteomes" id="UP000196074">
    <property type="component" value="Unassembled WGS sequence"/>
</dbReference>
<evidence type="ECO:0000313" key="6">
    <source>
        <dbReference type="EMBL" id="OUQ10897.1"/>
    </source>
</evidence>
<dbReference type="PANTHER" id="PTHR42887:SF2">
    <property type="entry name" value="OS12G0638800 PROTEIN"/>
    <property type="match status" value="1"/>
</dbReference>
<comment type="caution">
    <text evidence="6">The sequence shown here is derived from an EMBL/GenBank/DDBJ whole genome shotgun (WGS) entry which is preliminary data.</text>
</comment>
<dbReference type="InterPro" id="IPR004792">
    <property type="entry name" value="BaiN-like"/>
</dbReference>
<keyword evidence="3" id="KW-0274">FAD</keyword>
<evidence type="ECO:0000256" key="1">
    <source>
        <dbReference type="ARBA" id="ARBA00001974"/>
    </source>
</evidence>
<dbReference type="PANTHER" id="PTHR42887">
    <property type="entry name" value="OS12G0638800 PROTEIN"/>
    <property type="match status" value="1"/>
</dbReference>
<dbReference type="EMBL" id="NFLC01000006">
    <property type="protein sequence ID" value="OUQ10897.1"/>
    <property type="molecule type" value="Genomic_DNA"/>
</dbReference>
<proteinExistence type="predicted"/>
<sequence length="420" mass="46202">MQKYDVIVIGGGTSGMMAAISASENGAKVLLIEKNRKFGKKLLMTGGGRCNVTNSQSVEHLIEHIPGNGRFLYSTFNQWNNQDIIQFFTQSGVQLKEEDHGRMFPTTDSSKTIVVCLITKLKGNHVELCMKTTVEKLIHDGRTIQGVRCDKGDFFAPSVIIATGGKTYPSTGATGDGYQLAKQVKHQITPLYPTESPLISEADFIQERTLQGLSLRDVQLTVLNQKGKTVTSHTMDLLFTHFGISGPAALRCSSFVNQLLKKQTPVIVELDCVPELTANQLNQKIVQTLQKNGKKQVNNALKELLPDRLLTFYLERLHLADLMSKQVTLKQIDSLVNLIKSFQIPIIRTFALEKSFVTGGGISLKEINPKTLESKKIMGLYACGEVLDINGYTGGYNITAAFCTGHVAGRHAAQTALWQS</sequence>
<dbReference type="SUPFAM" id="SSF160996">
    <property type="entry name" value="HI0933 insert domain-like"/>
    <property type="match status" value="1"/>
</dbReference>
<dbReference type="Gene3D" id="1.10.8.260">
    <property type="entry name" value="HI0933 insert domain-like"/>
    <property type="match status" value="1"/>
</dbReference>
<evidence type="ECO:0000313" key="7">
    <source>
        <dbReference type="Proteomes" id="UP000196074"/>
    </source>
</evidence>
<dbReference type="PRINTS" id="PR00411">
    <property type="entry name" value="PNDRDTASEI"/>
</dbReference>
<evidence type="ECO:0000259" key="4">
    <source>
        <dbReference type="Pfam" id="PF03486"/>
    </source>
</evidence>
<organism evidence="6 7">
    <name type="scientific">Enterococcus cecorum</name>
    <dbReference type="NCBI Taxonomy" id="44008"/>
    <lineage>
        <taxon>Bacteria</taxon>
        <taxon>Bacillati</taxon>
        <taxon>Bacillota</taxon>
        <taxon>Bacilli</taxon>
        <taxon>Lactobacillales</taxon>
        <taxon>Enterococcaceae</taxon>
        <taxon>Enterococcus</taxon>
    </lineage>
</organism>
<protein>
    <submittedName>
        <fullName evidence="6">Aminoacetone oxidase family FAD-binding enzyme</fullName>
    </submittedName>
</protein>
<dbReference type="InterPro" id="IPR057661">
    <property type="entry name" value="RsdA/BaiN/AoA(So)_Rossmann"/>
</dbReference>
<evidence type="ECO:0000259" key="5">
    <source>
        <dbReference type="Pfam" id="PF22780"/>
    </source>
</evidence>
<feature type="domain" description="RsdA/BaiN/AoA(So)-like Rossmann fold-like" evidence="4">
    <location>
        <begin position="5"/>
        <end position="410"/>
    </location>
</feature>
<dbReference type="InterPro" id="IPR036188">
    <property type="entry name" value="FAD/NAD-bd_sf"/>
</dbReference>
<dbReference type="Pfam" id="PF03486">
    <property type="entry name" value="HI0933_like"/>
    <property type="match status" value="1"/>
</dbReference>
<dbReference type="SUPFAM" id="SSF51905">
    <property type="entry name" value="FAD/NAD(P)-binding domain"/>
    <property type="match status" value="1"/>
</dbReference>
<dbReference type="InterPro" id="IPR055178">
    <property type="entry name" value="RsdA/BaiN/AoA(So)-like_dom"/>
</dbReference>
<accession>A0A1Y4R030</accession>
<comment type="cofactor">
    <cofactor evidence="1">
        <name>FAD</name>
        <dbReference type="ChEBI" id="CHEBI:57692"/>
    </cofactor>
</comment>
<gene>
    <name evidence="6" type="ORF">B5E88_04160</name>
</gene>
<dbReference type="NCBIfam" id="TIGR00275">
    <property type="entry name" value="aminoacetone oxidase family FAD-binding enzyme"/>
    <property type="match status" value="1"/>
</dbReference>
<dbReference type="Gene3D" id="2.40.30.10">
    <property type="entry name" value="Translation factors"/>
    <property type="match status" value="1"/>
</dbReference>
<name>A0A1Y4R030_9ENTE</name>
<evidence type="ECO:0000256" key="2">
    <source>
        <dbReference type="ARBA" id="ARBA00022630"/>
    </source>
</evidence>
<dbReference type="PRINTS" id="PR00368">
    <property type="entry name" value="FADPNR"/>
</dbReference>
<dbReference type="AlphaFoldDB" id="A0A1Y4R030"/>
<evidence type="ECO:0000256" key="3">
    <source>
        <dbReference type="ARBA" id="ARBA00022827"/>
    </source>
</evidence>
<dbReference type="Pfam" id="PF22780">
    <property type="entry name" value="HI0933_like_1st"/>
    <property type="match status" value="1"/>
</dbReference>
<dbReference type="RefSeq" id="WP_087214183.1">
    <property type="nucleotide sequence ID" value="NZ_NFLC01000006.1"/>
</dbReference>
<dbReference type="InterPro" id="IPR023166">
    <property type="entry name" value="BaiN-like_dom_sf"/>
</dbReference>
<feature type="domain" description="RsdA/BaiN/AoA(So)-like insert" evidence="5">
    <location>
        <begin position="192"/>
        <end position="357"/>
    </location>
</feature>
<dbReference type="Gene3D" id="3.50.50.60">
    <property type="entry name" value="FAD/NAD(P)-binding domain"/>
    <property type="match status" value="1"/>
</dbReference>
<reference evidence="7" key="1">
    <citation type="submission" date="2017-04" db="EMBL/GenBank/DDBJ databases">
        <title>Function of individual gut microbiota members based on whole genome sequencing of pure cultures obtained from chicken caecum.</title>
        <authorList>
            <person name="Medvecky M."/>
            <person name="Cejkova D."/>
            <person name="Polansky O."/>
            <person name="Karasova D."/>
            <person name="Kubasova T."/>
            <person name="Cizek A."/>
            <person name="Rychlik I."/>
        </authorList>
    </citation>
    <scope>NUCLEOTIDE SEQUENCE [LARGE SCALE GENOMIC DNA]</scope>
    <source>
        <strain evidence="7">An144</strain>
    </source>
</reference>